<keyword evidence="3" id="KW-1185">Reference proteome</keyword>
<sequence>MKEKIVDVTMNGSGVRDTEHALGIAINTVMRTLNRWSLPFL</sequence>
<protein>
    <submittedName>
        <fullName evidence="2">Insertion element iso-IS1N protein InsA</fullName>
    </submittedName>
</protein>
<evidence type="ECO:0000313" key="3">
    <source>
        <dbReference type="Proteomes" id="UP000028500"/>
    </source>
</evidence>
<accession>A0A077PLM8</accession>
<dbReference type="Proteomes" id="UP000028500">
    <property type="component" value="Unassembled WGS sequence"/>
</dbReference>
<dbReference type="Pfam" id="PF12759">
    <property type="entry name" value="HTH_Tnp_IS1"/>
    <property type="match status" value="1"/>
</dbReference>
<dbReference type="InterPro" id="IPR024431">
    <property type="entry name" value="InsA_HTH_dom"/>
</dbReference>
<dbReference type="AlphaFoldDB" id="A0A077PLM8"/>
<organism evidence="2 3">
    <name type="scientific">Xenorhabdus bovienii str. kraussei Quebec</name>
    <dbReference type="NCBI Taxonomy" id="1398203"/>
    <lineage>
        <taxon>Bacteria</taxon>
        <taxon>Pseudomonadati</taxon>
        <taxon>Pseudomonadota</taxon>
        <taxon>Gammaproteobacteria</taxon>
        <taxon>Enterobacterales</taxon>
        <taxon>Morganellaceae</taxon>
        <taxon>Xenorhabdus</taxon>
    </lineage>
</organism>
<dbReference type="EMBL" id="CBSY010000193">
    <property type="protein sequence ID" value="CDH20634.1"/>
    <property type="molecule type" value="Genomic_DNA"/>
</dbReference>
<reference evidence="2" key="1">
    <citation type="submission" date="2013-07" db="EMBL/GenBank/DDBJ databases">
        <title>Sub-species coevolution in mutualistic symbiosis.</title>
        <authorList>
            <person name="Murfin K."/>
            <person name="Klassen J."/>
            <person name="Lee M."/>
            <person name="Forst S."/>
            <person name="Stock P."/>
            <person name="Goodrich-Blair H."/>
        </authorList>
    </citation>
    <scope>NUCLEOTIDE SEQUENCE [LARGE SCALE GENOMIC DNA]</scope>
    <source>
        <strain evidence="2">Kraussei Quebec</strain>
    </source>
</reference>
<dbReference type="OrthoDB" id="6448079at2"/>
<dbReference type="HOGENOM" id="CLU_076276_10_0_6"/>
<evidence type="ECO:0000313" key="2">
    <source>
        <dbReference type="EMBL" id="CDH20634.1"/>
    </source>
</evidence>
<feature type="domain" description="Insertion element IS1 protein InsA helix-turn-helix" evidence="1">
    <location>
        <begin position="1"/>
        <end position="34"/>
    </location>
</feature>
<gene>
    <name evidence="2" type="ORF">XBKQ1_2720001</name>
</gene>
<evidence type="ECO:0000259" key="1">
    <source>
        <dbReference type="Pfam" id="PF12759"/>
    </source>
</evidence>
<proteinExistence type="predicted"/>
<name>A0A077PLM8_XENBV</name>
<comment type="caution">
    <text evidence="2">The sequence shown here is derived from an EMBL/GenBank/DDBJ whole genome shotgun (WGS) entry which is preliminary data.</text>
</comment>